<organism evidence="7 8">
    <name type="scientific">Hibiscus syriacus</name>
    <name type="common">Rose of Sharon</name>
    <dbReference type="NCBI Taxonomy" id="106335"/>
    <lineage>
        <taxon>Eukaryota</taxon>
        <taxon>Viridiplantae</taxon>
        <taxon>Streptophyta</taxon>
        <taxon>Embryophyta</taxon>
        <taxon>Tracheophyta</taxon>
        <taxon>Spermatophyta</taxon>
        <taxon>Magnoliopsida</taxon>
        <taxon>eudicotyledons</taxon>
        <taxon>Gunneridae</taxon>
        <taxon>Pentapetalae</taxon>
        <taxon>rosids</taxon>
        <taxon>malvids</taxon>
        <taxon>Malvales</taxon>
        <taxon>Malvaceae</taxon>
        <taxon>Malvoideae</taxon>
        <taxon>Hibiscus</taxon>
    </lineage>
</organism>
<accession>A0A6A2XCQ2</accession>
<dbReference type="SMART" id="SM00575">
    <property type="entry name" value="ZnF_PMZ"/>
    <property type="match status" value="1"/>
</dbReference>
<keyword evidence="3" id="KW-0862">Zinc</keyword>
<dbReference type="Pfam" id="PF03108">
    <property type="entry name" value="DBD_Tnp_Mut"/>
    <property type="match status" value="1"/>
</dbReference>
<evidence type="ECO:0000256" key="1">
    <source>
        <dbReference type="ARBA" id="ARBA00022723"/>
    </source>
</evidence>
<reference evidence="7" key="1">
    <citation type="submission" date="2019-09" db="EMBL/GenBank/DDBJ databases">
        <title>Draft genome information of white flower Hibiscus syriacus.</title>
        <authorList>
            <person name="Kim Y.-M."/>
        </authorList>
    </citation>
    <scope>NUCLEOTIDE SEQUENCE [LARGE SCALE GENOMIC DNA]</scope>
    <source>
        <strain evidence="7">YM2019G1</strain>
    </source>
</reference>
<evidence type="ECO:0000256" key="5">
    <source>
        <dbReference type="SAM" id="MobiDB-lite"/>
    </source>
</evidence>
<dbReference type="AlphaFoldDB" id="A0A6A2XCQ2"/>
<dbReference type="InterPro" id="IPR007527">
    <property type="entry name" value="Znf_SWIM"/>
</dbReference>
<evidence type="ECO:0000313" key="7">
    <source>
        <dbReference type="EMBL" id="KAE8673511.1"/>
    </source>
</evidence>
<dbReference type="PROSITE" id="PS50966">
    <property type="entry name" value="ZF_SWIM"/>
    <property type="match status" value="1"/>
</dbReference>
<feature type="compositionally biased region" description="Polar residues" evidence="5">
    <location>
        <begin position="472"/>
        <end position="485"/>
    </location>
</feature>
<feature type="region of interest" description="Disordered" evidence="5">
    <location>
        <begin position="451"/>
        <end position="493"/>
    </location>
</feature>
<dbReference type="PANTHER" id="PTHR31973:SF187">
    <property type="entry name" value="MUTATOR TRANSPOSASE MUDRA PROTEIN"/>
    <property type="match status" value="1"/>
</dbReference>
<sequence length="726" mass="81642">MIFLIEWWEKVHNEISESEGYDYWPSEHERSESDFVDSENDAYDTVEEDDVIFVTSSVQENLGFMPNQSALVCVSSDSHNDTESLYSASSYDSTDHSKKQRFPEFNTEKDMACPSLKKNLIFATKEILRDAIRQYRRVERFSMSFKKNDNRRVHVVCSKWSCSWGCKLGFKNHCRPFISLDGCFLKGYYQGYILAAVGIDANDCIYPIAATVVESENRDSWQWFLQLLGEYLDMVNSHHVTFMSDKQKNVEGYKGKALKDTLWKAARATTVRDFDRAMSEIRGMSEDACNWLKSKDAAIWSKSHFSTRSKCDLLLNNFSEFFNKMILEARDKPILTMMEIIRTKMMHRISKNGEDIWKSSGLLCPKIQKKVDTLIRQAVRCWPSHTGGLRFEVAFGPSDQHVVDLKVRDCSCRKWGLTGIPCAHDVSVMLLIQERPDNYWEPVPSMELILPPIQRRPPGRPKKQRKKVRGNSRLNTPLPSATTHPAASIGPPPQFPLSSTAPHFTAAIFRRPSAAITQVSLLTTSITTKSISTFVQRKKIETAVGGQIPPPQQQPTPYHVRWMLQSPSPSENTVMQDSQESISSFTVIGAEAPSACHMAPRTENADQIVGGITVVNVLLVSDGLTGSTEKKKRGRPRKYGPDGTMTRALSPMSISSFILPVSGEFSSGGKQGKGRGSGYQIKHHKGMEMENLGDLVGTSVGTNFTPHIITVNPSEVCSNTGKRRFC</sequence>
<dbReference type="Pfam" id="PF10551">
    <property type="entry name" value="MULE"/>
    <property type="match status" value="1"/>
</dbReference>
<name>A0A6A2XCQ2_HIBSY</name>
<dbReference type="InterPro" id="IPR006564">
    <property type="entry name" value="Znf_PMZ"/>
</dbReference>
<dbReference type="Pfam" id="PF04434">
    <property type="entry name" value="SWIM"/>
    <property type="match status" value="1"/>
</dbReference>
<evidence type="ECO:0000259" key="6">
    <source>
        <dbReference type="PROSITE" id="PS50966"/>
    </source>
</evidence>
<comment type="caution">
    <text evidence="7">The sequence shown here is derived from an EMBL/GenBank/DDBJ whole genome shotgun (WGS) entry which is preliminary data.</text>
</comment>
<evidence type="ECO:0000256" key="2">
    <source>
        <dbReference type="ARBA" id="ARBA00022771"/>
    </source>
</evidence>
<dbReference type="PANTHER" id="PTHR31973">
    <property type="entry name" value="POLYPROTEIN, PUTATIVE-RELATED"/>
    <property type="match status" value="1"/>
</dbReference>
<keyword evidence="2 4" id="KW-0863">Zinc-finger</keyword>
<proteinExistence type="predicted"/>
<dbReference type="InterPro" id="IPR004332">
    <property type="entry name" value="Transposase_MuDR"/>
</dbReference>
<feature type="compositionally biased region" description="Basic residues" evidence="5">
    <location>
        <begin position="457"/>
        <end position="470"/>
    </location>
</feature>
<protein>
    <recommendedName>
        <fullName evidence="6">SWIM-type domain-containing protein</fullName>
    </recommendedName>
</protein>
<evidence type="ECO:0000313" key="8">
    <source>
        <dbReference type="Proteomes" id="UP000436088"/>
    </source>
</evidence>
<feature type="domain" description="SWIM-type" evidence="6">
    <location>
        <begin position="391"/>
        <end position="433"/>
    </location>
</feature>
<keyword evidence="1" id="KW-0479">Metal-binding</keyword>
<dbReference type="Proteomes" id="UP000436088">
    <property type="component" value="Unassembled WGS sequence"/>
</dbReference>
<dbReference type="InterPro" id="IPR018289">
    <property type="entry name" value="MULE_transposase_dom"/>
</dbReference>
<evidence type="ECO:0000256" key="4">
    <source>
        <dbReference type="PROSITE-ProRule" id="PRU00325"/>
    </source>
</evidence>
<gene>
    <name evidence="7" type="ORF">F3Y22_tig00111780pilonHSYRG00002</name>
</gene>
<evidence type="ECO:0000256" key="3">
    <source>
        <dbReference type="ARBA" id="ARBA00022833"/>
    </source>
</evidence>
<dbReference type="GO" id="GO:0008270">
    <property type="term" value="F:zinc ion binding"/>
    <property type="evidence" value="ECO:0007669"/>
    <property type="project" value="UniProtKB-KW"/>
</dbReference>
<dbReference type="EMBL" id="VEPZ02001426">
    <property type="protein sequence ID" value="KAE8673511.1"/>
    <property type="molecule type" value="Genomic_DNA"/>
</dbReference>
<keyword evidence="8" id="KW-1185">Reference proteome</keyword>